<dbReference type="Proteomes" id="UP000593567">
    <property type="component" value="Unassembled WGS sequence"/>
</dbReference>
<proteinExistence type="predicted"/>
<keyword evidence="2" id="KW-0548">Nucleotidyltransferase</keyword>
<evidence type="ECO:0000256" key="4">
    <source>
        <dbReference type="ARBA" id="ARBA00022759"/>
    </source>
</evidence>
<dbReference type="OrthoDB" id="6148745at2759"/>
<keyword evidence="9" id="KW-1185">Reference proteome</keyword>
<protein>
    <recommendedName>
        <fullName evidence="7">Reverse transcriptase RNase H-like domain-containing protein</fullName>
    </recommendedName>
</protein>
<evidence type="ECO:0000313" key="8">
    <source>
        <dbReference type="EMBL" id="KAF6036520.1"/>
    </source>
</evidence>
<evidence type="ECO:0000256" key="5">
    <source>
        <dbReference type="ARBA" id="ARBA00022801"/>
    </source>
</evidence>
<evidence type="ECO:0000256" key="3">
    <source>
        <dbReference type="ARBA" id="ARBA00022722"/>
    </source>
</evidence>
<reference evidence="8" key="1">
    <citation type="submission" date="2020-06" db="EMBL/GenBank/DDBJ databases">
        <title>Draft genome of Bugula neritina, a colonial animal packing powerful symbionts and potential medicines.</title>
        <authorList>
            <person name="Rayko M."/>
        </authorList>
    </citation>
    <scope>NUCLEOTIDE SEQUENCE [LARGE SCALE GENOMIC DNA]</scope>
    <source>
        <strain evidence="8">Kwan_BN1</strain>
    </source>
</reference>
<evidence type="ECO:0000313" key="9">
    <source>
        <dbReference type="Proteomes" id="UP000593567"/>
    </source>
</evidence>
<dbReference type="Pfam" id="PF17917">
    <property type="entry name" value="RT_RNaseH"/>
    <property type="match status" value="1"/>
</dbReference>
<sequence length="176" mass="19658">MAFDKIKRLISDAPTLVLYDAEVETTLSADSSAHSIGAVCLQNGRPLEFAAKSLTTCQQGYSQIEKELLATLFACKRFKFYCFGQSKIRVETDHLPLIGLMKKDINELSPRLAAMRLELLTYPIQLVYKPGTEMVLADTLSRSSPKDTNLCEDLEVDPLLSVCSVVIRSDDVMEKY</sequence>
<dbReference type="PANTHER" id="PTHR37984:SF7">
    <property type="entry name" value="INTEGRASE CATALYTIC DOMAIN-CONTAINING PROTEIN"/>
    <property type="match status" value="1"/>
</dbReference>
<evidence type="ECO:0000256" key="2">
    <source>
        <dbReference type="ARBA" id="ARBA00022695"/>
    </source>
</evidence>
<feature type="domain" description="Reverse transcriptase RNase H-like" evidence="7">
    <location>
        <begin position="22"/>
        <end position="122"/>
    </location>
</feature>
<name>A0A7J7KCY0_BUGNE</name>
<organism evidence="8 9">
    <name type="scientific">Bugula neritina</name>
    <name type="common">Brown bryozoan</name>
    <name type="synonym">Sertularia neritina</name>
    <dbReference type="NCBI Taxonomy" id="10212"/>
    <lineage>
        <taxon>Eukaryota</taxon>
        <taxon>Metazoa</taxon>
        <taxon>Spiralia</taxon>
        <taxon>Lophotrochozoa</taxon>
        <taxon>Bryozoa</taxon>
        <taxon>Gymnolaemata</taxon>
        <taxon>Cheilostomatida</taxon>
        <taxon>Flustrina</taxon>
        <taxon>Buguloidea</taxon>
        <taxon>Bugulidae</taxon>
        <taxon>Bugula</taxon>
    </lineage>
</organism>
<dbReference type="SUPFAM" id="SSF56672">
    <property type="entry name" value="DNA/RNA polymerases"/>
    <property type="match status" value="1"/>
</dbReference>
<comment type="caution">
    <text evidence="8">The sequence shown here is derived from an EMBL/GenBank/DDBJ whole genome shotgun (WGS) entry which is preliminary data.</text>
</comment>
<gene>
    <name evidence="8" type="ORF">EB796_005173</name>
</gene>
<keyword evidence="5" id="KW-0378">Hydrolase</keyword>
<dbReference type="InterPro" id="IPR043502">
    <property type="entry name" value="DNA/RNA_pol_sf"/>
</dbReference>
<dbReference type="PANTHER" id="PTHR37984">
    <property type="entry name" value="PROTEIN CBG26694"/>
    <property type="match status" value="1"/>
</dbReference>
<dbReference type="EMBL" id="VXIV02000708">
    <property type="protein sequence ID" value="KAF6036520.1"/>
    <property type="molecule type" value="Genomic_DNA"/>
</dbReference>
<dbReference type="InterPro" id="IPR041373">
    <property type="entry name" value="RT_RNaseH"/>
</dbReference>
<keyword evidence="1" id="KW-0808">Transferase</keyword>
<keyword evidence="4" id="KW-0255">Endonuclease</keyword>
<dbReference type="CDD" id="cd09274">
    <property type="entry name" value="RNase_HI_RT_Ty3"/>
    <property type="match status" value="1"/>
</dbReference>
<dbReference type="InterPro" id="IPR050951">
    <property type="entry name" value="Retrovirus_Pol_polyprotein"/>
</dbReference>
<evidence type="ECO:0000259" key="7">
    <source>
        <dbReference type="Pfam" id="PF17917"/>
    </source>
</evidence>
<evidence type="ECO:0000256" key="1">
    <source>
        <dbReference type="ARBA" id="ARBA00022679"/>
    </source>
</evidence>
<evidence type="ECO:0000256" key="6">
    <source>
        <dbReference type="ARBA" id="ARBA00022918"/>
    </source>
</evidence>
<keyword evidence="6" id="KW-0695">RNA-directed DNA polymerase</keyword>
<keyword evidence="3" id="KW-0540">Nuclease</keyword>
<dbReference type="AlphaFoldDB" id="A0A7J7KCY0"/>
<accession>A0A7J7KCY0</accession>